<reference evidence="4" key="2">
    <citation type="journal article" date="2007" name="PLoS Biol.">
        <title>Survey sequencing and comparative analysis of the elephant shark (Callorhinchus milii) genome.</title>
        <authorList>
            <person name="Venkatesh B."/>
            <person name="Kirkness E.F."/>
            <person name="Loh Y.H."/>
            <person name="Halpern A.L."/>
            <person name="Lee A.P."/>
            <person name="Johnson J."/>
            <person name="Dandona N."/>
            <person name="Viswanathan L.D."/>
            <person name="Tay A."/>
            <person name="Venter J.C."/>
            <person name="Strausberg R.L."/>
            <person name="Brenner S."/>
        </authorList>
    </citation>
    <scope>NUCLEOTIDE SEQUENCE [LARGE SCALE GENOMIC DNA]</scope>
</reference>
<proteinExistence type="predicted"/>
<evidence type="ECO:0000313" key="3">
    <source>
        <dbReference type="Ensembl" id="ENSCMIP00000001850.1"/>
    </source>
</evidence>
<feature type="domain" description="Asparagine--tRNA ligase N-terminal" evidence="2">
    <location>
        <begin position="33"/>
        <end position="122"/>
    </location>
</feature>
<sequence>YKLQVTQNSAARVLSHELYVSDREGDDSAGTGTKEKPFKTALQALTAFGKEPFPTIYVDSQKEGERWDVISNTQLKNLKKLCQRGQVKNETAAQKEIEDALRREKNLEEARKVVIKLDPSLPEPKLVKIRDTEAHRGERVKIFGWIHRLRRQGKNLMFVILRDGTGFLQCVLSDELVKSLMALYNNFLSIDVFSNIDNVQFFSTMHFLCE</sequence>
<evidence type="ECO:0000259" key="1">
    <source>
        <dbReference type="Pfam" id="PF01336"/>
    </source>
</evidence>
<reference evidence="4" key="1">
    <citation type="journal article" date="2006" name="Science">
        <title>Ancient noncoding elements conserved in the human genome.</title>
        <authorList>
            <person name="Venkatesh B."/>
            <person name="Kirkness E.F."/>
            <person name="Loh Y.H."/>
            <person name="Halpern A.L."/>
            <person name="Lee A.P."/>
            <person name="Johnson J."/>
            <person name="Dandona N."/>
            <person name="Viswanathan L.D."/>
            <person name="Tay A."/>
            <person name="Venter J.C."/>
            <person name="Strausberg R.L."/>
            <person name="Brenner S."/>
        </authorList>
    </citation>
    <scope>NUCLEOTIDE SEQUENCE [LARGE SCALE GENOMIC DNA]</scope>
</reference>
<dbReference type="OMA" id="VSSEIWI"/>
<reference evidence="3" key="4">
    <citation type="submission" date="2025-08" db="UniProtKB">
        <authorList>
            <consortium name="Ensembl"/>
        </authorList>
    </citation>
    <scope>IDENTIFICATION</scope>
</reference>
<dbReference type="GeneTree" id="ENSGT01030000234618"/>
<dbReference type="InParanoid" id="A0A4W3GGP8"/>
<protein>
    <submittedName>
        <fullName evidence="3">Uncharacterized protein</fullName>
    </submittedName>
</protein>
<reference evidence="4" key="3">
    <citation type="journal article" date="2014" name="Nature">
        <title>Elephant shark genome provides unique insights into gnathostome evolution.</title>
        <authorList>
            <consortium name="International Elephant Shark Genome Sequencing Consortium"/>
            <person name="Venkatesh B."/>
            <person name="Lee A.P."/>
            <person name="Ravi V."/>
            <person name="Maurya A.K."/>
            <person name="Lian M.M."/>
            <person name="Swann J.B."/>
            <person name="Ohta Y."/>
            <person name="Flajnik M.F."/>
            <person name="Sutoh Y."/>
            <person name="Kasahara M."/>
            <person name="Hoon S."/>
            <person name="Gangu V."/>
            <person name="Roy S.W."/>
            <person name="Irimia M."/>
            <person name="Korzh V."/>
            <person name="Kondrychyn I."/>
            <person name="Lim Z.W."/>
            <person name="Tay B.H."/>
            <person name="Tohari S."/>
            <person name="Kong K.W."/>
            <person name="Ho S."/>
            <person name="Lorente-Galdos B."/>
            <person name="Quilez J."/>
            <person name="Marques-Bonet T."/>
            <person name="Raney B.J."/>
            <person name="Ingham P.W."/>
            <person name="Tay A."/>
            <person name="Hillier L.W."/>
            <person name="Minx P."/>
            <person name="Boehm T."/>
            <person name="Wilson R.K."/>
            <person name="Brenner S."/>
            <person name="Warren W.C."/>
        </authorList>
    </citation>
    <scope>NUCLEOTIDE SEQUENCE [LARGE SCALE GENOMIC DNA]</scope>
</reference>
<dbReference type="AlphaFoldDB" id="A0A4W3GGP8"/>
<reference evidence="3" key="5">
    <citation type="submission" date="2025-09" db="UniProtKB">
        <authorList>
            <consortium name="Ensembl"/>
        </authorList>
    </citation>
    <scope>IDENTIFICATION</scope>
</reference>
<dbReference type="InterPro" id="IPR048952">
    <property type="entry name" value="AsnRS_N"/>
</dbReference>
<dbReference type="SUPFAM" id="SSF50249">
    <property type="entry name" value="Nucleic acid-binding proteins"/>
    <property type="match status" value="1"/>
</dbReference>
<dbReference type="InterPro" id="IPR012340">
    <property type="entry name" value="NA-bd_OB-fold"/>
</dbReference>
<dbReference type="Pfam" id="PF20917">
    <property type="entry name" value="AsnRS_N"/>
    <property type="match status" value="1"/>
</dbReference>
<dbReference type="Ensembl" id="ENSCMIT00000001922.1">
    <property type="protein sequence ID" value="ENSCMIP00000001850.1"/>
    <property type="gene ID" value="ENSCMIG00000001152.1"/>
</dbReference>
<dbReference type="Proteomes" id="UP000314986">
    <property type="component" value="Unassembled WGS sequence"/>
</dbReference>
<keyword evidence="4" id="KW-1185">Reference proteome</keyword>
<dbReference type="Pfam" id="PF01336">
    <property type="entry name" value="tRNA_anti-codon"/>
    <property type="match status" value="1"/>
</dbReference>
<dbReference type="STRING" id="7868.ENSCMIP00000001850"/>
<dbReference type="Gene3D" id="3.30.1910.20">
    <property type="entry name" value="asparaginyl-tRNA synthetase, N-terminal domain"/>
    <property type="match status" value="1"/>
</dbReference>
<dbReference type="InterPro" id="IPR004365">
    <property type="entry name" value="NA-bd_OB_tRNA"/>
</dbReference>
<name>A0A4W3GGP8_CALMI</name>
<dbReference type="Gene3D" id="2.40.50.140">
    <property type="entry name" value="Nucleic acid-binding proteins"/>
    <property type="match status" value="1"/>
</dbReference>
<dbReference type="GO" id="GO:0003676">
    <property type="term" value="F:nucleic acid binding"/>
    <property type="evidence" value="ECO:0007669"/>
    <property type="project" value="InterPro"/>
</dbReference>
<accession>A0A4W3GGP8</accession>
<evidence type="ECO:0000313" key="4">
    <source>
        <dbReference type="Proteomes" id="UP000314986"/>
    </source>
</evidence>
<feature type="domain" description="OB" evidence="1">
    <location>
        <begin position="140"/>
        <end position="179"/>
    </location>
</feature>
<organism evidence="3 4">
    <name type="scientific">Callorhinchus milii</name>
    <name type="common">Ghost shark</name>
    <dbReference type="NCBI Taxonomy" id="7868"/>
    <lineage>
        <taxon>Eukaryota</taxon>
        <taxon>Metazoa</taxon>
        <taxon>Chordata</taxon>
        <taxon>Craniata</taxon>
        <taxon>Vertebrata</taxon>
        <taxon>Chondrichthyes</taxon>
        <taxon>Holocephali</taxon>
        <taxon>Chimaeriformes</taxon>
        <taxon>Callorhinchidae</taxon>
        <taxon>Callorhinchus</taxon>
    </lineage>
</organism>
<evidence type="ECO:0000259" key="2">
    <source>
        <dbReference type="Pfam" id="PF20917"/>
    </source>
</evidence>